<comment type="subcellular location">
    <subcellularLocation>
        <location evidence="1">Endoplasmic reticulum</location>
    </subcellularLocation>
    <subcellularLocation>
        <location evidence="2">Golgi apparatus</location>
    </subcellularLocation>
</comment>
<evidence type="ECO:0000313" key="14">
    <source>
        <dbReference type="Proteomes" id="UP000325672"/>
    </source>
</evidence>
<feature type="region of interest" description="Disordered" evidence="12">
    <location>
        <begin position="293"/>
        <end position="319"/>
    </location>
</feature>
<dbReference type="EMBL" id="ML743552">
    <property type="protein sequence ID" value="KAE8143402.1"/>
    <property type="molecule type" value="Genomic_DNA"/>
</dbReference>
<keyword evidence="4" id="KW-0489">Methyltransferase</keyword>
<dbReference type="GO" id="GO:0030008">
    <property type="term" value="C:TRAPP complex"/>
    <property type="evidence" value="ECO:0007669"/>
    <property type="project" value="InterPro"/>
</dbReference>
<dbReference type="InterPro" id="IPR002935">
    <property type="entry name" value="SAM_O-MeTrfase"/>
</dbReference>
<evidence type="ECO:0000256" key="12">
    <source>
        <dbReference type="SAM" id="MobiDB-lite"/>
    </source>
</evidence>
<dbReference type="Proteomes" id="UP000325672">
    <property type="component" value="Unassembled WGS sequence"/>
</dbReference>
<comment type="similarity">
    <text evidence="10">Belongs to the class I-like SAM-binding methyltransferase superfamily. Cation-dependent O-methyltransferase family.</text>
</comment>
<dbReference type="InterPro" id="IPR029063">
    <property type="entry name" value="SAM-dependent_MTases_sf"/>
</dbReference>
<keyword evidence="9" id="KW-0333">Golgi apparatus</keyword>
<feature type="compositionally biased region" description="Low complexity" evidence="12">
    <location>
        <begin position="293"/>
        <end position="312"/>
    </location>
</feature>
<proteinExistence type="inferred from homology"/>
<dbReference type="PANTHER" id="PTHR23249">
    <property type="entry name" value="TRAFFICKING PROTEIN PARTICLE COMPLEX SUBUNIT"/>
    <property type="match status" value="1"/>
</dbReference>
<dbReference type="OrthoDB" id="186626at2759"/>
<accession>A0A5N6TAR8</accession>
<keyword evidence="3" id="KW-0813">Transport</keyword>
<dbReference type="Gene3D" id="3.30.450.70">
    <property type="match status" value="1"/>
</dbReference>
<keyword evidence="6" id="KW-0949">S-adenosyl-L-methionine</keyword>
<keyword evidence="8" id="KW-0931">ER-Golgi transport</keyword>
<dbReference type="PANTHER" id="PTHR23249:SF15">
    <property type="entry name" value="TRAFFICKING PROTEIN PARTICLE COMPLEX SUBUNIT 4"/>
    <property type="match status" value="1"/>
</dbReference>
<evidence type="ECO:0000256" key="10">
    <source>
        <dbReference type="ARBA" id="ARBA00023453"/>
    </source>
</evidence>
<dbReference type="GO" id="GO:0032259">
    <property type="term" value="P:methylation"/>
    <property type="evidence" value="ECO:0007669"/>
    <property type="project" value="UniProtKB-KW"/>
</dbReference>
<dbReference type="GO" id="GO:0005794">
    <property type="term" value="C:Golgi apparatus"/>
    <property type="evidence" value="ECO:0007669"/>
    <property type="project" value="UniProtKB-SubCell"/>
</dbReference>
<evidence type="ECO:0000256" key="5">
    <source>
        <dbReference type="ARBA" id="ARBA00022679"/>
    </source>
</evidence>
<keyword evidence="14" id="KW-1185">Reference proteome</keyword>
<dbReference type="SMART" id="SM01399">
    <property type="entry name" value="Sybindin"/>
    <property type="match status" value="1"/>
</dbReference>
<evidence type="ECO:0000256" key="11">
    <source>
        <dbReference type="ARBA" id="ARBA00038179"/>
    </source>
</evidence>
<comment type="similarity">
    <text evidence="11">Belongs to the TRAPP small subunits family. TRAPPC4 subfamily.</text>
</comment>
<evidence type="ECO:0000313" key="13">
    <source>
        <dbReference type="EMBL" id="KAE8143402.1"/>
    </source>
</evidence>
<keyword evidence="5" id="KW-0808">Transferase</keyword>
<dbReference type="GO" id="GO:0008171">
    <property type="term" value="F:O-methyltransferase activity"/>
    <property type="evidence" value="ECO:0007669"/>
    <property type="project" value="InterPro"/>
</dbReference>
<gene>
    <name evidence="13" type="ORF">BDV38DRAFT_277424</name>
</gene>
<dbReference type="GeneID" id="43642693"/>
<evidence type="ECO:0000256" key="1">
    <source>
        <dbReference type="ARBA" id="ARBA00004240"/>
    </source>
</evidence>
<dbReference type="InterPro" id="IPR011012">
    <property type="entry name" value="Longin-like_dom_sf"/>
</dbReference>
<dbReference type="CDD" id="cd14856">
    <property type="entry name" value="TRAPPC4_synbindin"/>
    <property type="match status" value="1"/>
</dbReference>
<dbReference type="Pfam" id="PF01596">
    <property type="entry name" value="Methyltransf_3"/>
    <property type="match status" value="1"/>
</dbReference>
<evidence type="ECO:0000256" key="6">
    <source>
        <dbReference type="ARBA" id="ARBA00022691"/>
    </source>
</evidence>
<evidence type="ECO:0000256" key="4">
    <source>
        <dbReference type="ARBA" id="ARBA00022603"/>
    </source>
</evidence>
<keyword evidence="7" id="KW-0256">Endoplasmic reticulum</keyword>
<dbReference type="PROSITE" id="PS51682">
    <property type="entry name" value="SAM_OMT_I"/>
    <property type="match status" value="1"/>
</dbReference>
<dbReference type="Gene3D" id="3.40.50.150">
    <property type="entry name" value="Vaccinia Virus protein VP39"/>
    <property type="match status" value="1"/>
</dbReference>
<organism evidence="13 14">
    <name type="scientific">Aspergillus pseudotamarii</name>
    <dbReference type="NCBI Taxonomy" id="132259"/>
    <lineage>
        <taxon>Eukaryota</taxon>
        <taxon>Fungi</taxon>
        <taxon>Dikarya</taxon>
        <taxon>Ascomycota</taxon>
        <taxon>Pezizomycotina</taxon>
        <taxon>Eurotiomycetes</taxon>
        <taxon>Eurotiomycetidae</taxon>
        <taxon>Eurotiales</taxon>
        <taxon>Aspergillaceae</taxon>
        <taxon>Aspergillus</taxon>
        <taxon>Aspergillus subgen. Circumdati</taxon>
    </lineage>
</organism>
<dbReference type="InterPro" id="IPR007233">
    <property type="entry name" value="TRAPPC"/>
</dbReference>
<dbReference type="RefSeq" id="XP_031919465.1">
    <property type="nucleotide sequence ID" value="XM_032058483.1"/>
</dbReference>
<dbReference type="GO" id="GO:0006888">
    <property type="term" value="P:endoplasmic reticulum to Golgi vesicle-mediated transport"/>
    <property type="evidence" value="ECO:0007669"/>
    <property type="project" value="TreeGrafter"/>
</dbReference>
<reference evidence="13 14" key="1">
    <citation type="submission" date="2019-04" db="EMBL/GenBank/DDBJ databases">
        <title>Friends and foes A comparative genomics study of 23 Aspergillus species from section Flavi.</title>
        <authorList>
            <consortium name="DOE Joint Genome Institute"/>
            <person name="Kjaerbolling I."/>
            <person name="Vesth T."/>
            <person name="Frisvad J.C."/>
            <person name="Nybo J.L."/>
            <person name="Theobald S."/>
            <person name="Kildgaard S."/>
            <person name="Isbrandt T."/>
            <person name="Kuo A."/>
            <person name="Sato A."/>
            <person name="Lyhne E.K."/>
            <person name="Kogle M.E."/>
            <person name="Wiebenga A."/>
            <person name="Kun R.S."/>
            <person name="Lubbers R.J."/>
            <person name="Makela M.R."/>
            <person name="Barry K."/>
            <person name="Chovatia M."/>
            <person name="Clum A."/>
            <person name="Daum C."/>
            <person name="Haridas S."/>
            <person name="He G."/>
            <person name="LaButti K."/>
            <person name="Lipzen A."/>
            <person name="Mondo S."/>
            <person name="Riley R."/>
            <person name="Salamov A."/>
            <person name="Simmons B.A."/>
            <person name="Magnuson J.K."/>
            <person name="Henrissat B."/>
            <person name="Mortensen U.H."/>
            <person name="Larsen T.O."/>
            <person name="Devries R.P."/>
            <person name="Grigoriev I.V."/>
            <person name="Machida M."/>
            <person name="Baker S.E."/>
            <person name="Andersen M.R."/>
        </authorList>
    </citation>
    <scope>NUCLEOTIDE SEQUENCE [LARGE SCALE GENOMIC DNA]</scope>
    <source>
        <strain evidence="13 14">CBS 117625</strain>
    </source>
</reference>
<dbReference type="AlphaFoldDB" id="A0A5N6TAR8"/>
<evidence type="ECO:0000256" key="3">
    <source>
        <dbReference type="ARBA" id="ARBA00022448"/>
    </source>
</evidence>
<sequence length="413" mass="45563">MSKEETIEAKARALHEHIFSKPEDRYAGKPWDLVNAINEFADESRMMTFKNAKIEASRQQIAKIQPTPKTFIEFGGYVGASAIAWGVILRELNNADNAVDVNVYTFELSPVNAGVARELIRLAGLEGTVHVLEGPAADSLRRLFEEGKVEKGGVDVAFFDHWEQFYLPDLQLCEDLGLFRKGSKVIADNTDFPGAPAYLEYVKSGGRQGGSYHYETESFETTSNRGPSIVEVSSVVGVQAVFSLIIINKAGGLVYQREFQPGLRKLSTNDYLVLAGTFHGVHAITRTITPKLPLSTAPTTATTPTSSNIPSTPGTPTPPTPASAFTFPNPGIPATGLESLETDKFRLTCFQTLTGTKFLLFTDPMMGNIDVVMKKVYELYADYVMKNPFYQLEMPVRCEAFDRHLAGWLRGRT</sequence>
<name>A0A5N6TAR8_ASPPS</name>
<evidence type="ECO:0000256" key="8">
    <source>
        <dbReference type="ARBA" id="ARBA00022892"/>
    </source>
</evidence>
<evidence type="ECO:0000256" key="7">
    <source>
        <dbReference type="ARBA" id="ARBA00022824"/>
    </source>
</evidence>
<evidence type="ECO:0000256" key="9">
    <source>
        <dbReference type="ARBA" id="ARBA00023034"/>
    </source>
</evidence>
<dbReference type="Pfam" id="PF04099">
    <property type="entry name" value="Sybindin"/>
    <property type="match status" value="1"/>
</dbReference>
<protein>
    <submittedName>
        <fullName evidence="13">Sybindin-domain-containing protein</fullName>
    </submittedName>
</protein>
<evidence type="ECO:0000256" key="2">
    <source>
        <dbReference type="ARBA" id="ARBA00004555"/>
    </source>
</evidence>
<dbReference type="SUPFAM" id="SSF64356">
    <property type="entry name" value="SNARE-like"/>
    <property type="match status" value="1"/>
</dbReference>
<dbReference type="GO" id="GO:0005783">
    <property type="term" value="C:endoplasmic reticulum"/>
    <property type="evidence" value="ECO:0007669"/>
    <property type="project" value="UniProtKB-SubCell"/>
</dbReference>
<dbReference type="SUPFAM" id="SSF53335">
    <property type="entry name" value="S-adenosyl-L-methionine-dependent methyltransferases"/>
    <property type="match status" value="1"/>
</dbReference>